<comment type="caution">
    <text evidence="1">The sequence shown here is derived from an EMBL/GenBank/DDBJ whole genome shotgun (WGS) entry which is preliminary data.</text>
</comment>
<dbReference type="AlphaFoldDB" id="A0A7W7K401"/>
<evidence type="ECO:0000313" key="1">
    <source>
        <dbReference type="EMBL" id="MBB4840637.1"/>
    </source>
</evidence>
<gene>
    <name evidence="1" type="ORF">HNP52_003729</name>
</gene>
<sequence length="52" mass="5719">MNPFRTLPEPAADAPPLVYYILPPEQDAEAPIGPGDLEIEFEFEADSDADDE</sequence>
<reference evidence="1 2" key="1">
    <citation type="submission" date="2020-08" db="EMBL/GenBank/DDBJ databases">
        <title>Functional genomics of gut bacteria from endangered species of beetles.</title>
        <authorList>
            <person name="Carlos-Shanley C."/>
        </authorList>
    </citation>
    <scope>NUCLEOTIDE SEQUENCE [LARGE SCALE GENOMIC DNA]</scope>
    <source>
        <strain evidence="1 2">S00224</strain>
    </source>
</reference>
<keyword evidence="2" id="KW-1185">Reference proteome</keyword>
<name>A0A7W7K401_9SPHN</name>
<accession>A0A7W7K401</accession>
<protein>
    <submittedName>
        <fullName evidence="1">Uncharacterized protein</fullName>
    </submittedName>
</protein>
<evidence type="ECO:0000313" key="2">
    <source>
        <dbReference type="Proteomes" id="UP000575241"/>
    </source>
</evidence>
<dbReference type="EMBL" id="JACHLN010000003">
    <property type="protein sequence ID" value="MBB4840637.1"/>
    <property type="molecule type" value="Genomic_DNA"/>
</dbReference>
<proteinExistence type="predicted"/>
<organism evidence="1 2">
    <name type="scientific">Sphingomonas kyeonggiensis</name>
    <dbReference type="NCBI Taxonomy" id="1268553"/>
    <lineage>
        <taxon>Bacteria</taxon>
        <taxon>Pseudomonadati</taxon>
        <taxon>Pseudomonadota</taxon>
        <taxon>Alphaproteobacteria</taxon>
        <taxon>Sphingomonadales</taxon>
        <taxon>Sphingomonadaceae</taxon>
        <taxon>Sphingomonas</taxon>
    </lineage>
</organism>
<dbReference type="RefSeq" id="WP_184169081.1">
    <property type="nucleotide sequence ID" value="NZ_JACHLN010000003.1"/>
</dbReference>
<dbReference type="Proteomes" id="UP000575241">
    <property type="component" value="Unassembled WGS sequence"/>
</dbReference>